<evidence type="ECO:0000313" key="4">
    <source>
        <dbReference type="Proteomes" id="UP000612899"/>
    </source>
</evidence>
<feature type="domain" description="Potassium channel" evidence="2">
    <location>
        <begin position="74"/>
        <end position="147"/>
    </location>
</feature>
<evidence type="ECO:0000256" key="1">
    <source>
        <dbReference type="SAM" id="Phobius"/>
    </source>
</evidence>
<accession>A0A8J3QBA1</accession>
<dbReference type="InterPro" id="IPR013099">
    <property type="entry name" value="K_chnl_dom"/>
</dbReference>
<dbReference type="RefSeq" id="WP_203910403.1">
    <property type="nucleotide sequence ID" value="NZ_BONY01000028.1"/>
</dbReference>
<dbReference type="SUPFAM" id="SSF81324">
    <property type="entry name" value="Voltage-gated potassium channels"/>
    <property type="match status" value="1"/>
</dbReference>
<feature type="transmembrane region" description="Helical" evidence="1">
    <location>
        <begin position="7"/>
        <end position="23"/>
    </location>
</feature>
<reference evidence="3" key="1">
    <citation type="submission" date="2021-01" db="EMBL/GenBank/DDBJ databases">
        <title>Whole genome shotgun sequence of Rhizocola hellebori NBRC 109834.</title>
        <authorList>
            <person name="Komaki H."/>
            <person name="Tamura T."/>
        </authorList>
    </citation>
    <scope>NUCLEOTIDE SEQUENCE</scope>
    <source>
        <strain evidence="3">NBRC 109834</strain>
    </source>
</reference>
<dbReference type="Proteomes" id="UP000612899">
    <property type="component" value="Unassembled WGS sequence"/>
</dbReference>
<evidence type="ECO:0000313" key="3">
    <source>
        <dbReference type="EMBL" id="GIH06592.1"/>
    </source>
</evidence>
<feature type="transmembrane region" description="Helical" evidence="1">
    <location>
        <begin position="122"/>
        <end position="146"/>
    </location>
</feature>
<protein>
    <recommendedName>
        <fullName evidence="2">Potassium channel domain-containing protein</fullName>
    </recommendedName>
</protein>
<feature type="transmembrane region" description="Helical" evidence="1">
    <location>
        <begin position="60"/>
        <end position="87"/>
    </location>
</feature>
<organism evidence="3 4">
    <name type="scientific">Rhizocola hellebori</name>
    <dbReference type="NCBI Taxonomy" id="1392758"/>
    <lineage>
        <taxon>Bacteria</taxon>
        <taxon>Bacillati</taxon>
        <taxon>Actinomycetota</taxon>
        <taxon>Actinomycetes</taxon>
        <taxon>Micromonosporales</taxon>
        <taxon>Micromonosporaceae</taxon>
        <taxon>Rhizocola</taxon>
    </lineage>
</organism>
<dbReference type="Gene3D" id="1.10.287.70">
    <property type="match status" value="1"/>
</dbReference>
<keyword evidence="1" id="KW-0472">Membrane</keyword>
<keyword evidence="1" id="KW-0812">Transmembrane</keyword>
<evidence type="ECO:0000259" key="2">
    <source>
        <dbReference type="Pfam" id="PF07885"/>
    </source>
</evidence>
<keyword evidence="1" id="KW-1133">Transmembrane helix</keyword>
<sequence length="161" mass="17261">MRPLFRLILGTVALVALYFALPVNIDDSLAVRVVLSVICLVAVTWLIVREVRIQVNTEGSQLWGLGLALVGAVIAFSMTDYVIAFAAPGEFVDLNTRLDALYFALTTLATVGYGDVHAQGQIARAVVCIQLVFNLVVLTTAASVLVGQLRTRATTRSAGKQ</sequence>
<dbReference type="EMBL" id="BONY01000028">
    <property type="protein sequence ID" value="GIH06592.1"/>
    <property type="molecule type" value="Genomic_DNA"/>
</dbReference>
<dbReference type="Pfam" id="PF07885">
    <property type="entry name" value="Ion_trans_2"/>
    <property type="match status" value="1"/>
</dbReference>
<keyword evidence="4" id="KW-1185">Reference proteome</keyword>
<comment type="caution">
    <text evidence="3">The sequence shown here is derived from an EMBL/GenBank/DDBJ whole genome shotgun (WGS) entry which is preliminary data.</text>
</comment>
<name>A0A8J3QBA1_9ACTN</name>
<dbReference type="AlphaFoldDB" id="A0A8J3QBA1"/>
<gene>
    <name evidence="3" type="ORF">Rhe02_46590</name>
</gene>
<proteinExistence type="predicted"/>
<feature type="transmembrane region" description="Helical" evidence="1">
    <location>
        <begin position="29"/>
        <end position="48"/>
    </location>
</feature>